<dbReference type="InterPro" id="IPR048282">
    <property type="entry name" value="COA6_pln"/>
</dbReference>
<dbReference type="GO" id="GO:0005739">
    <property type="term" value="C:mitochondrion"/>
    <property type="evidence" value="ECO:0007669"/>
    <property type="project" value="UniProtKB-SubCell"/>
</dbReference>
<accession>A0AAW1QFR6</accession>
<proteinExistence type="predicted"/>
<evidence type="ECO:0000256" key="1">
    <source>
        <dbReference type="ARBA" id="ARBA00004173"/>
    </source>
</evidence>
<dbReference type="EMBL" id="JALJOR010000003">
    <property type="protein sequence ID" value="KAK9820267.1"/>
    <property type="molecule type" value="Genomic_DNA"/>
</dbReference>
<comment type="caution">
    <text evidence="5">The sequence shown here is derived from an EMBL/GenBank/DDBJ whole genome shotgun (WGS) entry which is preliminary data.</text>
</comment>
<dbReference type="SUPFAM" id="SSF47694">
    <property type="entry name" value="Cytochrome c oxidase subunit h"/>
    <property type="match status" value="1"/>
</dbReference>
<evidence type="ECO:0008006" key="7">
    <source>
        <dbReference type="Google" id="ProtNLM"/>
    </source>
</evidence>
<evidence type="ECO:0000256" key="3">
    <source>
        <dbReference type="ARBA" id="ARBA00023157"/>
    </source>
</evidence>
<evidence type="ECO:0000313" key="5">
    <source>
        <dbReference type="EMBL" id="KAK9820267.1"/>
    </source>
</evidence>
<feature type="region of interest" description="Disordered" evidence="4">
    <location>
        <begin position="86"/>
        <end position="106"/>
    </location>
</feature>
<dbReference type="PANTHER" id="PTHR47445:SF1">
    <property type="entry name" value="OS08G0441400 PROTEIN"/>
    <property type="match status" value="1"/>
</dbReference>
<reference evidence="5 6" key="1">
    <citation type="journal article" date="2024" name="Nat. Commun.">
        <title>Phylogenomics reveals the evolutionary origins of lichenization in chlorophyte algae.</title>
        <authorList>
            <person name="Puginier C."/>
            <person name="Libourel C."/>
            <person name="Otte J."/>
            <person name="Skaloud P."/>
            <person name="Haon M."/>
            <person name="Grisel S."/>
            <person name="Petersen M."/>
            <person name="Berrin J.G."/>
            <person name="Delaux P.M."/>
            <person name="Dal Grande F."/>
            <person name="Keller J."/>
        </authorList>
    </citation>
    <scope>NUCLEOTIDE SEQUENCE [LARGE SCALE GENOMIC DNA]</scope>
    <source>
        <strain evidence="5 6">SAG 2043</strain>
    </source>
</reference>
<keyword evidence="3" id="KW-1015">Disulfide bond</keyword>
<dbReference type="InterPro" id="IPR048280">
    <property type="entry name" value="COX6B-like"/>
</dbReference>
<dbReference type="AlphaFoldDB" id="A0AAW1QFR6"/>
<dbReference type="Gene3D" id="1.10.10.140">
    <property type="entry name" value="Cytochrome c oxidase, subunit VIb"/>
    <property type="match status" value="1"/>
</dbReference>
<dbReference type="Proteomes" id="UP001489004">
    <property type="component" value="Unassembled WGS sequence"/>
</dbReference>
<dbReference type="Pfam" id="PF02297">
    <property type="entry name" value="COX6B"/>
    <property type="match status" value="1"/>
</dbReference>
<gene>
    <name evidence="5" type="ORF">WJX72_008310</name>
</gene>
<dbReference type="InterPro" id="IPR036549">
    <property type="entry name" value="CX6/COA6-like_sf"/>
</dbReference>
<organism evidence="5 6">
    <name type="scientific">[Myrmecia] bisecta</name>
    <dbReference type="NCBI Taxonomy" id="41462"/>
    <lineage>
        <taxon>Eukaryota</taxon>
        <taxon>Viridiplantae</taxon>
        <taxon>Chlorophyta</taxon>
        <taxon>core chlorophytes</taxon>
        <taxon>Trebouxiophyceae</taxon>
        <taxon>Trebouxiales</taxon>
        <taxon>Trebouxiaceae</taxon>
        <taxon>Myrmecia</taxon>
    </lineage>
</organism>
<evidence type="ECO:0000313" key="6">
    <source>
        <dbReference type="Proteomes" id="UP001489004"/>
    </source>
</evidence>
<keyword evidence="6" id="KW-1185">Reference proteome</keyword>
<keyword evidence="2" id="KW-0496">Mitochondrion</keyword>
<sequence>MPATTDVEGSVLKGARKECYQAKDEFYQCMVEQGIDFTTSTPVPAACKQRRQQFEAACRASWVHHFDRLRDKEVLLVQTLHSNINRTTDKTGRLAGEPQPAEKQHS</sequence>
<evidence type="ECO:0000256" key="4">
    <source>
        <dbReference type="SAM" id="MobiDB-lite"/>
    </source>
</evidence>
<dbReference type="PANTHER" id="PTHR47445">
    <property type="entry name" value="OS08G0441400 PROTEIN"/>
    <property type="match status" value="1"/>
</dbReference>
<evidence type="ECO:0000256" key="2">
    <source>
        <dbReference type="ARBA" id="ARBA00023128"/>
    </source>
</evidence>
<name>A0AAW1QFR6_9CHLO</name>
<comment type="subcellular location">
    <subcellularLocation>
        <location evidence="1">Mitochondrion</location>
    </subcellularLocation>
</comment>
<protein>
    <recommendedName>
        <fullName evidence="7">Cytochrome c oxidase assembly factor 6</fullName>
    </recommendedName>
</protein>